<feature type="region of interest" description="Disordered" evidence="2">
    <location>
        <begin position="266"/>
        <end position="285"/>
    </location>
</feature>
<keyword evidence="5" id="KW-1185">Reference proteome</keyword>
<feature type="compositionally biased region" description="Polar residues" evidence="2">
    <location>
        <begin position="298"/>
        <end position="310"/>
    </location>
</feature>
<dbReference type="RefSeq" id="WP_091687559.1">
    <property type="nucleotide sequence ID" value="NZ_BAABFM010000002.1"/>
</dbReference>
<feature type="compositionally biased region" description="Basic and acidic residues" evidence="2">
    <location>
        <begin position="311"/>
        <end position="326"/>
    </location>
</feature>
<evidence type="ECO:0000256" key="3">
    <source>
        <dbReference type="SAM" id="Phobius"/>
    </source>
</evidence>
<proteinExistence type="predicted"/>
<feature type="region of interest" description="Disordered" evidence="2">
    <location>
        <begin position="206"/>
        <end position="254"/>
    </location>
</feature>
<feature type="transmembrane region" description="Helical" evidence="3">
    <location>
        <begin position="437"/>
        <end position="456"/>
    </location>
</feature>
<keyword evidence="3" id="KW-0812">Transmembrane</keyword>
<keyword evidence="3" id="KW-1133">Transmembrane helix</keyword>
<name>A0A1I5HAA2_9FIRM</name>
<evidence type="ECO:0000256" key="2">
    <source>
        <dbReference type="SAM" id="MobiDB-lite"/>
    </source>
</evidence>
<gene>
    <name evidence="4" type="ORF">SAMN04489757_12749</name>
</gene>
<feature type="compositionally biased region" description="Basic and acidic residues" evidence="2">
    <location>
        <begin position="364"/>
        <end position="408"/>
    </location>
</feature>
<evidence type="ECO:0000256" key="1">
    <source>
        <dbReference type="SAM" id="Coils"/>
    </source>
</evidence>
<sequence>MAKCKVCGSEFQGESEYCENCFKEKKDFSSESYLDGLLKGMVNQPNTNQHINIKKKASIKNDTANDKVEIENNAEQEENNLENIKHTSEEKEQLNNDVEDILALIEEEQDILALEEDGDINEAVNAEGDSNSEILSLHNNFDEDMNEEENTPDYQESSNKEDNNSSPVADFDTMNEADDDLVALLGMITGLEESVNENREDIFALEENEDNWNQESLKNTSVAEEKSSESKGSQKEMGSIEVQEQETGSIKSNNDLLNDILSVDNIDENTIQPDPDKNPGDLGEIFSDSLSAIYSLNDQDLNVENITLDQPENREEVKKKKWEKVFGSKKAAKGSEEGEEPKKKEKVKKSKKKKTDKSKTKAVAADKDNLDQEDGQDTKKAAKEKKLKDKKDAKAKKENAKKENAKKKAEAKKKKPIVNEVLEEEDTGRISKAGTSFALIFCGLAAAFVIVGANLYTYSINIKKAELDFERQRYTDAYYEIYGYKVKPKDMELHNKIMTVMYVNKQLNSYYNYTGLNKQPEALDSLLKGLARYEENIDTAISLGIEKDMDDLKSQILAELDNKYNIKEKEALAIVFSGNQEEYTQYILNTVAEKTN</sequence>
<dbReference type="Proteomes" id="UP000198806">
    <property type="component" value="Unassembled WGS sequence"/>
</dbReference>
<dbReference type="STRING" id="1527.SAMN04489757_12749"/>
<protein>
    <submittedName>
        <fullName evidence="4">Uncharacterized protein</fullName>
    </submittedName>
</protein>
<reference evidence="4 5" key="1">
    <citation type="submission" date="2016-10" db="EMBL/GenBank/DDBJ databases">
        <authorList>
            <person name="de Groot N.N."/>
        </authorList>
    </citation>
    <scope>NUCLEOTIDE SEQUENCE [LARGE SCALE GENOMIC DNA]</scope>
    <source>
        <strain evidence="4 5">DSM 1283</strain>
    </source>
</reference>
<feature type="compositionally biased region" description="Polar residues" evidence="2">
    <location>
        <begin position="245"/>
        <end position="254"/>
    </location>
</feature>
<feature type="compositionally biased region" description="Basic and acidic residues" evidence="2">
    <location>
        <begin position="333"/>
        <end position="343"/>
    </location>
</feature>
<feature type="compositionally biased region" description="Basic and acidic residues" evidence="2">
    <location>
        <begin position="223"/>
        <end position="234"/>
    </location>
</feature>
<evidence type="ECO:0000313" key="4">
    <source>
        <dbReference type="EMBL" id="SFO45222.1"/>
    </source>
</evidence>
<feature type="compositionally biased region" description="Polar residues" evidence="2">
    <location>
        <begin position="213"/>
        <end position="222"/>
    </location>
</feature>
<feature type="coiled-coil region" evidence="1">
    <location>
        <begin position="60"/>
        <end position="111"/>
    </location>
</feature>
<dbReference type="AlphaFoldDB" id="A0A1I5HAA2"/>
<feature type="compositionally biased region" description="Basic residues" evidence="2">
    <location>
        <begin position="344"/>
        <end position="356"/>
    </location>
</feature>
<keyword evidence="1" id="KW-0175">Coiled coil</keyword>
<evidence type="ECO:0000313" key="5">
    <source>
        <dbReference type="Proteomes" id="UP000198806"/>
    </source>
</evidence>
<organism evidence="4 5">
    <name type="scientific">Anaerocolumna aminovalerica</name>
    <dbReference type="NCBI Taxonomy" id="1527"/>
    <lineage>
        <taxon>Bacteria</taxon>
        <taxon>Bacillati</taxon>
        <taxon>Bacillota</taxon>
        <taxon>Clostridia</taxon>
        <taxon>Lachnospirales</taxon>
        <taxon>Lachnospiraceae</taxon>
        <taxon>Anaerocolumna</taxon>
    </lineage>
</organism>
<dbReference type="OrthoDB" id="1987504at2"/>
<feature type="region of interest" description="Disordered" evidence="2">
    <location>
        <begin position="298"/>
        <end position="413"/>
    </location>
</feature>
<accession>A0A1I5HAA2</accession>
<feature type="region of interest" description="Disordered" evidence="2">
    <location>
        <begin position="142"/>
        <end position="172"/>
    </location>
</feature>
<feature type="compositionally biased region" description="Acidic residues" evidence="2">
    <location>
        <begin position="142"/>
        <end position="151"/>
    </location>
</feature>
<dbReference type="EMBL" id="FOWD01000027">
    <property type="protein sequence ID" value="SFO45222.1"/>
    <property type="molecule type" value="Genomic_DNA"/>
</dbReference>
<keyword evidence="3" id="KW-0472">Membrane</keyword>